<protein>
    <submittedName>
        <fullName evidence="1">Uncharacterized protein</fullName>
    </submittedName>
</protein>
<organism evidence="1 2">
    <name type="scientific">Acidithiobacillus thiooxidans</name>
    <name type="common">Thiobacillus thiooxidans</name>
    <dbReference type="NCBI Taxonomy" id="930"/>
    <lineage>
        <taxon>Bacteria</taxon>
        <taxon>Pseudomonadati</taxon>
        <taxon>Pseudomonadota</taxon>
        <taxon>Acidithiobacillia</taxon>
        <taxon>Acidithiobacillales</taxon>
        <taxon>Acidithiobacillaceae</taxon>
        <taxon>Acidithiobacillus</taxon>
    </lineage>
</organism>
<dbReference type="OrthoDB" id="10003083at2"/>
<comment type="caution">
    <text evidence="1">The sequence shown here is derived from an EMBL/GenBank/DDBJ whole genome shotgun (WGS) entry which is preliminary data.</text>
</comment>
<evidence type="ECO:0000313" key="1">
    <source>
        <dbReference type="EMBL" id="OCX69489.1"/>
    </source>
</evidence>
<reference evidence="1" key="1">
    <citation type="journal article" date="2016" name="Int. J. Mol. Sci.">
        <title>Comparative genomics of the extreme acidophile Acidithiobacillus thiooxidans reveals intraspecific divergence and niche adaptation.</title>
        <authorList>
            <person name="Zhang X."/>
            <person name="Feng X."/>
            <person name="Tao J."/>
            <person name="Ma L."/>
            <person name="Xiao Y."/>
            <person name="Liang Y."/>
            <person name="Liu X."/>
            <person name="Yin H."/>
        </authorList>
    </citation>
    <scope>NUCLEOTIDE SEQUENCE [LARGE SCALE GENOMIC DNA]</scope>
    <source>
        <strain evidence="1">DXS-W</strain>
    </source>
</reference>
<dbReference type="EMBL" id="LWRY01000210">
    <property type="protein sequence ID" value="OCX69489.1"/>
    <property type="molecule type" value="Genomic_DNA"/>
</dbReference>
<accession>A0A1C2I0H3</accession>
<evidence type="ECO:0000313" key="2">
    <source>
        <dbReference type="Proteomes" id="UP000095008"/>
    </source>
</evidence>
<dbReference type="RefSeq" id="WP_065974939.1">
    <property type="nucleotide sequence ID" value="NZ_LWRY01000210.1"/>
</dbReference>
<dbReference type="Proteomes" id="UP000095008">
    <property type="component" value="Unassembled WGS sequence"/>
</dbReference>
<keyword evidence="2" id="KW-1185">Reference proteome</keyword>
<gene>
    <name evidence="1" type="ORF">A6M23_15280</name>
</gene>
<sequence>MSDLDFDGATVEFNSGASLLKIHGVPTLKFWVMEHPKTLVDRYVVVFDIPTDPVQEGVVPAICMNRVGHLFHDEVETGWLSQVIQNSVAPSDPNEYHTISMDELPAACKKAAYLEMDSLLFGTNPDNYRALRKFTVVRSDHFFECLAENETHAAEQAIDARPNEEIQNVVLTDYAVL</sequence>
<dbReference type="AlphaFoldDB" id="A0A1C2I0H3"/>
<proteinExistence type="predicted"/>
<name>A0A1C2I0H3_ACITH</name>